<accession>A0AAW5C6D1</accession>
<dbReference type="InterPro" id="IPR036188">
    <property type="entry name" value="FAD/NAD-bd_sf"/>
</dbReference>
<evidence type="ECO:0000313" key="8">
    <source>
        <dbReference type="Proteomes" id="UP001299608"/>
    </source>
</evidence>
<dbReference type="PANTHER" id="PTHR43429:SF3">
    <property type="entry name" value="NITRITE REDUCTASE [NAD(P)H]"/>
    <property type="match status" value="1"/>
</dbReference>
<dbReference type="EMBL" id="JAAITT010000022">
    <property type="protein sequence ID" value="NSJ50181.1"/>
    <property type="molecule type" value="Genomic_DNA"/>
</dbReference>
<dbReference type="GO" id="GO:0016491">
    <property type="term" value="F:oxidoreductase activity"/>
    <property type="evidence" value="ECO:0007669"/>
    <property type="project" value="InterPro"/>
</dbReference>
<dbReference type="SUPFAM" id="SSF51905">
    <property type="entry name" value="FAD/NAD(P)-binding domain"/>
    <property type="match status" value="1"/>
</dbReference>
<keyword evidence="2" id="KW-0285">Flavoprotein</keyword>
<evidence type="ECO:0000256" key="2">
    <source>
        <dbReference type="ARBA" id="ARBA00022630"/>
    </source>
</evidence>
<dbReference type="AlphaFoldDB" id="A0AAW5C6D1"/>
<evidence type="ECO:0000259" key="4">
    <source>
        <dbReference type="Pfam" id="PF07992"/>
    </source>
</evidence>
<dbReference type="InterPro" id="IPR023753">
    <property type="entry name" value="FAD/NAD-binding_dom"/>
</dbReference>
<gene>
    <name evidence="6" type="ORF">G5B36_15930</name>
    <name evidence="5" type="ORF">L0N08_19675</name>
</gene>
<protein>
    <submittedName>
        <fullName evidence="5 6">FAD-dependent oxidoreductase</fullName>
    </submittedName>
</protein>
<dbReference type="PRINTS" id="PR00469">
    <property type="entry name" value="PNDRDTASEII"/>
</dbReference>
<name>A0AAW5C6D1_9FIRM</name>
<evidence type="ECO:0000313" key="6">
    <source>
        <dbReference type="EMBL" id="NSJ50181.1"/>
    </source>
</evidence>
<evidence type="ECO:0000313" key="7">
    <source>
        <dbReference type="Proteomes" id="UP000669239"/>
    </source>
</evidence>
<dbReference type="PANTHER" id="PTHR43429">
    <property type="entry name" value="PYRIDINE NUCLEOTIDE-DISULFIDE OXIDOREDUCTASE DOMAIN-CONTAINING"/>
    <property type="match status" value="1"/>
</dbReference>
<dbReference type="Gene3D" id="3.50.50.60">
    <property type="entry name" value="FAD/NAD(P)-binding domain"/>
    <property type="match status" value="2"/>
</dbReference>
<organism evidence="5 8">
    <name type="scientific">Enterocloster aldenensis</name>
    <dbReference type="NCBI Taxonomy" id="358742"/>
    <lineage>
        <taxon>Bacteria</taxon>
        <taxon>Bacillati</taxon>
        <taxon>Bacillota</taxon>
        <taxon>Clostridia</taxon>
        <taxon>Lachnospirales</taxon>
        <taxon>Lachnospiraceae</taxon>
        <taxon>Enterocloster</taxon>
    </lineage>
</organism>
<dbReference type="GeneID" id="97206173"/>
<dbReference type="EMBL" id="JAKNGE010000027">
    <property type="protein sequence ID" value="MCG4747653.1"/>
    <property type="molecule type" value="Genomic_DNA"/>
</dbReference>
<feature type="domain" description="FAD/NAD(P)-binding" evidence="4">
    <location>
        <begin position="3"/>
        <end position="304"/>
    </location>
</feature>
<sequence>MKKIAIIGFGGAGYSAAREIRRLDPRAVIDVYSDTDTGPYNPMLTTYYVKDSLPYEGMFPFGTLEEIAGTLDLNVNCRTPVTGLVPGERKIMLSDGRRKVYDEILISTGASAVMPPVPGITLPGVFKMRTMEDAVDFKQKLDSGKVRGCVVIGASWVGIKVVEDLRARNIACTLVDGAPWMFYTAAFEETARRVRADLEQKGVAVSCGQMLSAIEREEDGRLTAVMESKSRFTADLIAVCVGVRANTGFVRDSGLAMGRAIVVDSRMRTNYDGIYAAGDCCEAIDTQSGKTRNIGVWFNAVRQGRTAGANMAGVPMEFDANVLVNLAHYLDYDFISIGDISACGPEDLVYEYEDETYYIRGTKNKGRIRCINVINSSDSNGLLKSIFIKSLKSPEAGLDVQSICYLMDKGFPAGFIEFLGGKSVD</sequence>
<evidence type="ECO:0000256" key="1">
    <source>
        <dbReference type="ARBA" id="ARBA00001974"/>
    </source>
</evidence>
<evidence type="ECO:0000313" key="5">
    <source>
        <dbReference type="EMBL" id="MCG4747653.1"/>
    </source>
</evidence>
<keyword evidence="3" id="KW-0274">FAD</keyword>
<dbReference type="Proteomes" id="UP001299608">
    <property type="component" value="Unassembled WGS sequence"/>
</dbReference>
<comment type="caution">
    <text evidence="5">The sequence shown here is derived from an EMBL/GenBank/DDBJ whole genome shotgun (WGS) entry which is preliminary data.</text>
</comment>
<dbReference type="RefSeq" id="WP_165642421.1">
    <property type="nucleotide sequence ID" value="NZ_BAABZL010000001.1"/>
</dbReference>
<evidence type="ECO:0000256" key="3">
    <source>
        <dbReference type="ARBA" id="ARBA00022827"/>
    </source>
</evidence>
<reference evidence="5" key="3">
    <citation type="submission" date="2022-01" db="EMBL/GenBank/DDBJ databases">
        <title>Collection of gut derived symbiotic bacterial strains cultured from healthy donors.</title>
        <authorList>
            <person name="Lin H."/>
            <person name="Kohout C."/>
            <person name="Waligurski E."/>
            <person name="Pamer E.G."/>
        </authorList>
    </citation>
    <scope>NUCLEOTIDE SEQUENCE</scope>
    <source>
        <strain evidence="5">DFI.6.55</strain>
    </source>
</reference>
<proteinExistence type="predicted"/>
<dbReference type="InterPro" id="IPR050260">
    <property type="entry name" value="FAD-bd_OxRdtase"/>
</dbReference>
<dbReference type="Proteomes" id="UP000669239">
    <property type="component" value="Unassembled WGS sequence"/>
</dbReference>
<comment type="cofactor">
    <cofactor evidence="1">
        <name>FAD</name>
        <dbReference type="ChEBI" id="CHEBI:57692"/>
    </cofactor>
</comment>
<reference evidence="6 7" key="1">
    <citation type="journal article" date="2020" name="Cell Host Microbe">
        <title>Functional and Genomic Variation between Human-Derived Isolates of Lachnospiraceae Reveals Inter- and Intra-Species Diversity.</title>
        <authorList>
            <person name="Sorbara M.T."/>
            <person name="Littmann E.R."/>
            <person name="Fontana E."/>
            <person name="Moody T.U."/>
            <person name="Kohout C.E."/>
            <person name="Gjonbalaj M."/>
            <person name="Eaton V."/>
            <person name="Seok R."/>
            <person name="Leiner I.M."/>
            <person name="Pamer E.G."/>
        </authorList>
    </citation>
    <scope>NUCLEOTIDE SEQUENCE [LARGE SCALE GENOMIC DNA]</scope>
    <source>
        <strain evidence="6 7">MSK.1.17</strain>
    </source>
</reference>
<dbReference type="Pfam" id="PF07992">
    <property type="entry name" value="Pyr_redox_2"/>
    <property type="match status" value="1"/>
</dbReference>
<reference evidence="6" key="2">
    <citation type="submission" date="2020-02" db="EMBL/GenBank/DDBJ databases">
        <authorList>
            <person name="Littmann E."/>
            <person name="Sorbara M."/>
        </authorList>
    </citation>
    <scope>NUCLEOTIDE SEQUENCE</scope>
    <source>
        <strain evidence="6">MSK.1.17</strain>
    </source>
</reference>
<dbReference type="PRINTS" id="PR00368">
    <property type="entry name" value="FADPNR"/>
</dbReference>
<keyword evidence="7" id="KW-1185">Reference proteome</keyword>